<keyword evidence="5 7" id="KW-0378">Hydrolase</keyword>
<dbReference type="InterPro" id="IPR036034">
    <property type="entry name" value="PDZ_sf"/>
</dbReference>
<evidence type="ECO:0000256" key="1">
    <source>
        <dbReference type="ARBA" id="ARBA00004496"/>
    </source>
</evidence>
<evidence type="ECO:0000256" key="6">
    <source>
        <dbReference type="ARBA" id="ARBA00022825"/>
    </source>
</evidence>
<feature type="compositionally biased region" description="Acidic residues" evidence="10">
    <location>
        <begin position="545"/>
        <end position="554"/>
    </location>
</feature>
<feature type="site" description="Transition state stabilizer; via amide nitrogen" evidence="9">
    <location>
        <position position="960"/>
    </location>
</feature>
<dbReference type="CDD" id="cd07562">
    <property type="entry name" value="Peptidase_S41_TRI"/>
    <property type="match status" value="1"/>
</dbReference>
<feature type="active site" description="Charge relay system" evidence="8">
    <location>
        <position position="1017"/>
    </location>
</feature>
<dbReference type="InterPro" id="IPR029414">
    <property type="entry name" value="Tricorn_PDZ"/>
</dbReference>
<dbReference type="SUPFAM" id="SSF69304">
    <property type="entry name" value="Tricorn protease N-terminal domain"/>
    <property type="match status" value="1"/>
</dbReference>
<evidence type="ECO:0000256" key="3">
    <source>
        <dbReference type="ARBA" id="ARBA00022490"/>
    </source>
</evidence>
<dbReference type="PANTHER" id="PTHR43253">
    <property type="entry name" value="TRICORN PROTEASE HOMOLOG 2-RELATED"/>
    <property type="match status" value="1"/>
</dbReference>
<keyword evidence="11" id="KW-0732">Signal</keyword>
<dbReference type="PANTHER" id="PTHR43253:SF1">
    <property type="entry name" value="TRICORN PROTEASE HOMOLOG 2-RELATED"/>
    <property type="match status" value="1"/>
</dbReference>
<dbReference type="Pfam" id="PF14684">
    <property type="entry name" value="Tricorn_C1"/>
    <property type="match status" value="1"/>
</dbReference>
<comment type="similarity">
    <text evidence="2 7">Belongs to the peptidase S41B family.</text>
</comment>
<feature type="region of interest" description="Disordered" evidence="10">
    <location>
        <begin position="531"/>
        <end position="559"/>
    </location>
</feature>
<dbReference type="Gene3D" id="2.30.42.10">
    <property type="match status" value="1"/>
</dbReference>
<dbReference type="InterPro" id="IPR005151">
    <property type="entry name" value="Tail-specific_protease"/>
</dbReference>
<dbReference type="AlphaFoldDB" id="A0A7Y2EGZ1"/>
<feature type="domain" description="Tail specific protease" evidence="12">
    <location>
        <begin position="836"/>
        <end position="1028"/>
    </location>
</feature>
<evidence type="ECO:0000256" key="11">
    <source>
        <dbReference type="SAM" id="SignalP"/>
    </source>
</evidence>
<dbReference type="Gene3D" id="3.30.750.44">
    <property type="match status" value="1"/>
</dbReference>
<comment type="caution">
    <text evidence="13">The sequence shown here is derived from an EMBL/GenBank/DDBJ whole genome shotgun (WGS) entry which is preliminary data.</text>
</comment>
<dbReference type="SUPFAM" id="SSF50156">
    <property type="entry name" value="PDZ domain-like"/>
    <property type="match status" value="1"/>
</dbReference>
<dbReference type="SUPFAM" id="SSF82171">
    <property type="entry name" value="DPP6 N-terminal domain-like"/>
    <property type="match status" value="1"/>
</dbReference>
<sequence>MRIALCLVALLTLATSTLAEAQNGYYRQPAVWNDTIVFVSEGDLWRVSTDGGTARRITTHPGYESLPHISSDGTRIAFTAEYEGASEVYSMPFNGGLPTRHTFQGDRCRTQGFTSDGDIVYATRKFSTRPLYHLVQLDPEDNTTELIPLIEAAEAAFAGNQLFFTRYSFQGSHTKRYKGGAAQSIWSFNLGNSAEAVPLTSDYAGTSRQPMVWQNRVYFLSDRDGTINLWSMDFDGGNLQQHTRHRDFEIRGASLSNGTVVYQCEADLWRYDIASGNSRRLVINLDSDFDQTREKWVTNPMSYLSSSHISPDGKRVALTSRGTVFTAPVKRGRLAQVTHEASVRYREAMFSHESDALYALADKSGEVEYWKLPANGVGEPEQVTKNGEVWRWGGTPSPNGKYIAHADKNQRLWISEVANGRSTLVETSEWGSYFDYSWSPDSQWLAFSSIADNTLSQIKLYQVGSGNILVATSDHYDSYSPAWGAEGKWLYFLSDRHFRSLVGSPWGSRQPDPFFDRQTEVFALDLAGGTPFPFTPPTEVTPEPSSDDEAEESEGPPPVTIARNGLMTRLHQVPASSGNYWGLMASADKLFWMALTDRHESAREVKVLSINNDDPEVETWAGGVNSAEMSQDGSAILLRKQSALYVASTGDGTATMDEKTQVMLSGWSFPIVPQDEWRQMFVDAWRLERDYFYDRGMHGVDWPAMRARYEPLVDRVRDREELDDIVEQLVAELSALHTYVYGGDHRGGPESVSIGSLGGVLSRSSRGYTVDHIYQSDPDRPELLSPLARPDVGVKVGDVVTHINGVSVLSAPNYQALLRNQVGKEVLLGVRSGGTSKDVIVKPISGGSERLLRYREWEYTRRLEVDDKGDGDLGYVHLRAMGSNDMAQFVRDFYPVFNRKGLILDVRNNNGGNIDSWILSKLMREPWFYWQPRVGGPSSNMQYAFHGHVVVLVNAKTYSDGEAIAEGIRRLGIGTIIGSRTWGGEIWLTSSNNMVDGGIATAAEFGVYTPDGEWIIEGHGVDPDIVVENLPHESFKGRDAQLEAAIEFLKKKIQEEPVVVPPAPAYPDKSLQR</sequence>
<feature type="signal peptide" evidence="11">
    <location>
        <begin position="1"/>
        <end position="21"/>
    </location>
</feature>
<dbReference type="Pfam" id="PF14685">
    <property type="entry name" value="PDZ_Tricorn"/>
    <property type="match status" value="1"/>
</dbReference>
<feature type="active site" description="Nucleophile" evidence="8">
    <location>
        <position position="959"/>
    </location>
</feature>
<dbReference type="Pfam" id="PF26549">
    <property type="entry name" value="Tricorn_N"/>
    <property type="match status" value="1"/>
</dbReference>
<evidence type="ECO:0000256" key="9">
    <source>
        <dbReference type="PIRSR" id="PIRSR036421-3"/>
    </source>
</evidence>
<dbReference type="SUPFAM" id="SSF52096">
    <property type="entry name" value="ClpP/crotonase"/>
    <property type="match status" value="1"/>
</dbReference>
<dbReference type="Gene3D" id="3.90.226.10">
    <property type="entry name" value="2-enoyl-CoA Hydratase, Chain A, domain 1"/>
    <property type="match status" value="1"/>
</dbReference>
<evidence type="ECO:0000256" key="8">
    <source>
        <dbReference type="PIRSR" id="PIRSR036421-1"/>
    </source>
</evidence>
<dbReference type="EMBL" id="JABDJR010000636">
    <property type="protein sequence ID" value="NNF08248.1"/>
    <property type="molecule type" value="Genomic_DNA"/>
</dbReference>
<dbReference type="InterPro" id="IPR015943">
    <property type="entry name" value="WD40/YVTN_repeat-like_dom_sf"/>
</dbReference>
<dbReference type="Pfam" id="PF26550">
    <property type="entry name" value="Tricorn_2nd"/>
    <property type="match status" value="1"/>
</dbReference>
<dbReference type="GO" id="GO:0008236">
    <property type="term" value="F:serine-type peptidase activity"/>
    <property type="evidence" value="ECO:0007669"/>
    <property type="project" value="UniProtKB-UniRule"/>
</dbReference>
<name>A0A7Y2EGZ1_UNCEI</name>
<dbReference type="Gene3D" id="2.130.10.10">
    <property type="entry name" value="YVTN repeat-like/Quinoprotein amine dehydrogenase"/>
    <property type="match status" value="1"/>
</dbReference>
<feature type="active site" description="Charge relay system" evidence="8">
    <location>
        <position position="737"/>
    </location>
</feature>
<evidence type="ECO:0000256" key="7">
    <source>
        <dbReference type="PIRNR" id="PIRNR036421"/>
    </source>
</evidence>
<gene>
    <name evidence="13" type="ORF">HKN21_15905</name>
</gene>
<organism evidence="13 14">
    <name type="scientific">Eiseniibacteriota bacterium</name>
    <dbReference type="NCBI Taxonomy" id="2212470"/>
    <lineage>
        <taxon>Bacteria</taxon>
        <taxon>Candidatus Eiseniibacteriota</taxon>
    </lineage>
</organism>
<evidence type="ECO:0000256" key="5">
    <source>
        <dbReference type="ARBA" id="ARBA00022801"/>
    </source>
</evidence>
<comment type="subcellular location">
    <subcellularLocation>
        <location evidence="1 7">Cytoplasm</location>
    </subcellularLocation>
</comment>
<comment type="function">
    <text evidence="7">Degrades oligopeptides.</text>
</comment>
<evidence type="ECO:0000313" key="14">
    <source>
        <dbReference type="Proteomes" id="UP000547674"/>
    </source>
</evidence>
<dbReference type="PIRSF" id="PIRSF036421">
    <property type="entry name" value="Tricorn_protease"/>
    <property type="match status" value="1"/>
</dbReference>
<evidence type="ECO:0000256" key="4">
    <source>
        <dbReference type="ARBA" id="ARBA00022670"/>
    </source>
</evidence>
<dbReference type="InterPro" id="IPR028204">
    <property type="entry name" value="Tricorn_C1"/>
</dbReference>
<evidence type="ECO:0000313" key="13">
    <source>
        <dbReference type="EMBL" id="NNF08248.1"/>
    </source>
</evidence>
<evidence type="ECO:0000259" key="12">
    <source>
        <dbReference type="SMART" id="SM00245"/>
    </source>
</evidence>
<protein>
    <recommendedName>
        <fullName evidence="7">Tricorn protease homolog</fullName>
        <ecNumber evidence="7">3.4.21.-</ecNumber>
    </recommendedName>
</protein>
<dbReference type="SMART" id="SM00245">
    <property type="entry name" value="TSPc"/>
    <property type="match status" value="1"/>
</dbReference>
<keyword evidence="3 7" id="KW-0963">Cytoplasm</keyword>
<dbReference type="Pfam" id="PF03572">
    <property type="entry name" value="Peptidase_S41"/>
    <property type="match status" value="1"/>
</dbReference>
<dbReference type="Gene3D" id="2.120.10.60">
    <property type="entry name" value="Tricorn protease N-terminal domain"/>
    <property type="match status" value="1"/>
</dbReference>
<dbReference type="InterPro" id="IPR029045">
    <property type="entry name" value="ClpP/crotonase-like_dom_sf"/>
</dbReference>
<dbReference type="Proteomes" id="UP000547674">
    <property type="component" value="Unassembled WGS sequence"/>
</dbReference>
<accession>A0A7Y2EGZ1</accession>
<proteinExistence type="inferred from homology"/>
<dbReference type="GO" id="GO:0005737">
    <property type="term" value="C:cytoplasm"/>
    <property type="evidence" value="ECO:0007669"/>
    <property type="project" value="UniProtKB-SubCell"/>
</dbReference>
<dbReference type="EC" id="3.4.21.-" evidence="7"/>
<reference evidence="13 14" key="1">
    <citation type="submission" date="2020-03" db="EMBL/GenBank/DDBJ databases">
        <title>Metabolic flexibility allows generalist bacteria to become dominant in a frequently disturbed ecosystem.</title>
        <authorList>
            <person name="Chen Y.-J."/>
            <person name="Leung P.M."/>
            <person name="Bay S.K."/>
            <person name="Hugenholtz P."/>
            <person name="Kessler A.J."/>
            <person name="Shelley G."/>
            <person name="Waite D.W."/>
            <person name="Cook P.L."/>
            <person name="Greening C."/>
        </authorList>
    </citation>
    <scope>NUCLEOTIDE SEQUENCE [LARGE SCALE GENOMIC DNA]</scope>
    <source>
        <strain evidence="13">SS_bin_28</strain>
    </source>
</reference>
<keyword evidence="4 7" id="KW-0645">Protease</keyword>
<evidence type="ECO:0000256" key="2">
    <source>
        <dbReference type="ARBA" id="ARBA00008524"/>
    </source>
</evidence>
<dbReference type="GO" id="GO:0006508">
    <property type="term" value="P:proteolysis"/>
    <property type="evidence" value="ECO:0007669"/>
    <property type="project" value="UniProtKB-UniRule"/>
</dbReference>
<evidence type="ECO:0000256" key="10">
    <source>
        <dbReference type="SAM" id="MobiDB-lite"/>
    </source>
</evidence>
<feature type="chain" id="PRO_5031358380" description="Tricorn protease homolog" evidence="11">
    <location>
        <begin position="22"/>
        <end position="1073"/>
    </location>
</feature>
<dbReference type="InterPro" id="IPR012393">
    <property type="entry name" value="Tricorn_protease"/>
</dbReference>
<keyword evidence="6 7" id="KW-0720">Serine protease</keyword>